<dbReference type="EMBL" id="LAZR01023281">
    <property type="protein sequence ID" value="KKL79049.1"/>
    <property type="molecule type" value="Genomic_DNA"/>
</dbReference>
<dbReference type="AlphaFoldDB" id="A0A0F9EYD9"/>
<name>A0A0F9EYD9_9ZZZZ</name>
<accession>A0A0F9EYD9</accession>
<comment type="caution">
    <text evidence="1">The sequence shown here is derived from an EMBL/GenBank/DDBJ whole genome shotgun (WGS) entry which is preliminary data.</text>
</comment>
<protein>
    <submittedName>
        <fullName evidence="1">Uncharacterized protein</fullName>
    </submittedName>
</protein>
<proteinExistence type="predicted"/>
<sequence length="56" mass="6650">MKYTHRVEWTDKGKEYAFLYKPAKETTGYKTIPIDIGDILKRAYWLPKVRTIKEGT</sequence>
<evidence type="ECO:0000313" key="1">
    <source>
        <dbReference type="EMBL" id="KKL79049.1"/>
    </source>
</evidence>
<organism evidence="1">
    <name type="scientific">marine sediment metagenome</name>
    <dbReference type="NCBI Taxonomy" id="412755"/>
    <lineage>
        <taxon>unclassified sequences</taxon>
        <taxon>metagenomes</taxon>
        <taxon>ecological metagenomes</taxon>
    </lineage>
</organism>
<gene>
    <name evidence="1" type="ORF">LCGC14_2018770</name>
</gene>
<reference evidence="1" key="1">
    <citation type="journal article" date="2015" name="Nature">
        <title>Complex archaea that bridge the gap between prokaryotes and eukaryotes.</title>
        <authorList>
            <person name="Spang A."/>
            <person name="Saw J.H."/>
            <person name="Jorgensen S.L."/>
            <person name="Zaremba-Niedzwiedzka K."/>
            <person name="Martijn J."/>
            <person name="Lind A.E."/>
            <person name="van Eijk R."/>
            <person name="Schleper C."/>
            <person name="Guy L."/>
            <person name="Ettema T.J."/>
        </authorList>
    </citation>
    <scope>NUCLEOTIDE SEQUENCE</scope>
</reference>